<reference evidence="3 4" key="1">
    <citation type="submission" date="2024-01" db="EMBL/GenBank/DDBJ databases">
        <title>Multi-omics insights into the function and evolution of sodium benzoate biodegradation pathways in Benzoatithermus flavus gen. nov., sp. nov. from hot spring.</title>
        <authorList>
            <person name="Hu C.-J."/>
            <person name="Li W.-J."/>
        </authorList>
    </citation>
    <scope>NUCLEOTIDE SEQUENCE [LARGE SCALE GENOMIC DNA]</scope>
    <source>
        <strain evidence="3 4">SYSU G07066</strain>
    </source>
</reference>
<keyword evidence="3" id="KW-0378">Hydrolase</keyword>
<dbReference type="RefSeq" id="WP_418157415.1">
    <property type="nucleotide sequence ID" value="NZ_JBBLZC010000001.1"/>
</dbReference>
<keyword evidence="4" id="KW-1185">Reference proteome</keyword>
<comment type="caution">
    <text evidence="3">The sequence shown here is derived from an EMBL/GenBank/DDBJ whole genome shotgun (WGS) entry which is preliminary data.</text>
</comment>
<dbReference type="SUPFAM" id="SSF51695">
    <property type="entry name" value="PLC-like phosphodiesterases"/>
    <property type="match status" value="1"/>
</dbReference>
<dbReference type="CDD" id="cd08562">
    <property type="entry name" value="GDPD_EcUgpQ_like"/>
    <property type="match status" value="1"/>
</dbReference>
<organism evidence="3 4">
    <name type="scientific">Benzoatithermus flavus</name>
    <dbReference type="NCBI Taxonomy" id="3108223"/>
    <lineage>
        <taxon>Bacteria</taxon>
        <taxon>Pseudomonadati</taxon>
        <taxon>Pseudomonadota</taxon>
        <taxon>Alphaproteobacteria</taxon>
        <taxon>Geminicoccales</taxon>
        <taxon>Geminicoccaceae</taxon>
        <taxon>Benzoatithermus</taxon>
    </lineage>
</organism>
<gene>
    <name evidence="3" type="primary">ugpQ</name>
    <name evidence="3" type="ORF">U1T56_00230</name>
</gene>
<dbReference type="EC" id="3.1.4.46" evidence="3"/>
<feature type="region of interest" description="Disordered" evidence="1">
    <location>
        <begin position="1"/>
        <end position="25"/>
    </location>
</feature>
<dbReference type="PROSITE" id="PS51704">
    <property type="entry name" value="GP_PDE"/>
    <property type="match status" value="1"/>
</dbReference>
<evidence type="ECO:0000313" key="3">
    <source>
        <dbReference type="EMBL" id="MEK0081562.1"/>
    </source>
</evidence>
<dbReference type="Proteomes" id="UP001375743">
    <property type="component" value="Unassembled WGS sequence"/>
</dbReference>
<accession>A0ABU8XK33</accession>
<dbReference type="InterPro" id="IPR030395">
    <property type="entry name" value="GP_PDE_dom"/>
</dbReference>
<evidence type="ECO:0000259" key="2">
    <source>
        <dbReference type="PROSITE" id="PS51704"/>
    </source>
</evidence>
<dbReference type="Gene3D" id="3.20.20.190">
    <property type="entry name" value="Phosphatidylinositol (PI) phosphodiesterase"/>
    <property type="match status" value="1"/>
</dbReference>
<dbReference type="GO" id="GO:0008889">
    <property type="term" value="F:glycerophosphodiester phosphodiesterase activity"/>
    <property type="evidence" value="ECO:0007669"/>
    <property type="project" value="UniProtKB-EC"/>
</dbReference>
<sequence length="260" mass="27773">MMREDGWQPWSPGGQSATPDLSPVIGHRGAAARAPENTLAGLRKAHELGARWVEFDVMLTKDGVPVLIHDETLERTTSGRGRVADHTLAELRALDAGAWFAPAFAGERVPTLEEAIAVLLELGLHANVEIKPAKGREVATGEAVARMLARTWPTDGPRLLLSSFEHPALEAARRTAPSIPRGLLAEELPADWEEALQALDCATLHLDHAKVSLATLHLLAERGVPVLLYTVNTATRAAELLKSGAAAVFTDAPDTLLAGL</sequence>
<dbReference type="PANTHER" id="PTHR46211:SF1">
    <property type="entry name" value="GLYCEROPHOSPHODIESTER PHOSPHODIESTERASE, CYTOPLASMIC"/>
    <property type="match status" value="1"/>
</dbReference>
<protein>
    <submittedName>
        <fullName evidence="3">Glycerophosphodiester phosphodiesterase</fullName>
        <ecNumber evidence="3">3.1.4.46</ecNumber>
    </submittedName>
</protein>
<evidence type="ECO:0000313" key="4">
    <source>
        <dbReference type="Proteomes" id="UP001375743"/>
    </source>
</evidence>
<dbReference type="InterPro" id="IPR017946">
    <property type="entry name" value="PLC-like_Pdiesterase_TIM-brl"/>
</dbReference>
<dbReference type="NCBIfam" id="NF006989">
    <property type="entry name" value="PRK09454.1"/>
    <property type="match status" value="1"/>
</dbReference>
<evidence type="ECO:0000256" key="1">
    <source>
        <dbReference type="SAM" id="MobiDB-lite"/>
    </source>
</evidence>
<dbReference type="Pfam" id="PF03009">
    <property type="entry name" value="GDPD"/>
    <property type="match status" value="1"/>
</dbReference>
<dbReference type="EMBL" id="JBBLZC010000001">
    <property type="protein sequence ID" value="MEK0081562.1"/>
    <property type="molecule type" value="Genomic_DNA"/>
</dbReference>
<proteinExistence type="predicted"/>
<dbReference type="PANTHER" id="PTHR46211">
    <property type="entry name" value="GLYCEROPHOSPHORYL DIESTER PHOSPHODIESTERASE"/>
    <property type="match status" value="1"/>
</dbReference>
<name>A0ABU8XK33_9PROT</name>
<feature type="domain" description="GP-PDE" evidence="2">
    <location>
        <begin position="22"/>
        <end position="260"/>
    </location>
</feature>